<accession>A0A0N1H3T6</accession>
<feature type="domain" description="Copper acquisition factor BIM1-like" evidence="10">
    <location>
        <begin position="222"/>
        <end position="268"/>
    </location>
</feature>
<dbReference type="Proteomes" id="UP000038010">
    <property type="component" value="Unassembled WGS sequence"/>
</dbReference>
<keyword evidence="4" id="KW-0732">Signal</keyword>
<keyword evidence="8" id="KW-0175">Coiled coil</keyword>
<proteinExistence type="predicted"/>
<dbReference type="PANTHER" id="PTHR34992">
    <property type="entry name" value="HYPHAL ANASTAMOSIS-7 PROTEIN"/>
    <property type="match status" value="1"/>
</dbReference>
<evidence type="ECO:0000256" key="2">
    <source>
        <dbReference type="ARBA" id="ARBA00022475"/>
    </source>
</evidence>
<evidence type="ECO:0000256" key="7">
    <source>
        <dbReference type="ARBA" id="ARBA00023288"/>
    </source>
</evidence>
<gene>
    <name evidence="11" type="ORF">AB675_10169</name>
</gene>
<dbReference type="RefSeq" id="XP_017995125.1">
    <property type="nucleotide sequence ID" value="XM_018138922.1"/>
</dbReference>
<dbReference type="VEuPathDB" id="FungiDB:AB675_10169"/>
<keyword evidence="6" id="KW-0325">Glycoprotein</keyword>
<evidence type="ECO:0000256" key="1">
    <source>
        <dbReference type="ARBA" id="ARBA00004609"/>
    </source>
</evidence>
<evidence type="ECO:0000256" key="6">
    <source>
        <dbReference type="ARBA" id="ARBA00023180"/>
    </source>
</evidence>
<evidence type="ECO:0000256" key="3">
    <source>
        <dbReference type="ARBA" id="ARBA00022622"/>
    </source>
</evidence>
<keyword evidence="3" id="KW-0336">GPI-anchor</keyword>
<protein>
    <recommendedName>
        <fullName evidence="10">Copper acquisition factor BIM1-like domain-containing protein</fullName>
    </recommendedName>
</protein>
<sequence length="340" mass="36111">MCVRTYITETCTKCNNEIEPRARSEVIKCWWEKLRTGRCSKETLAFKNILVDGCDNCKTTSEKHRELLVERREKEKAEKKAKEQISVLEQEGWESQEANSIIFSSSITISNDVPLKRPDTAQNSTHQQPTTTQHGLPHLNRLITLLPALTTAHFHLHFPAARGEDTDKQADFPCGGYPTPASTRIPISLTSGLPLSMELGHDENLISVFLAIGNDPGNVASLGIEEGTNATVQVITNGHAGNGLYNCADITFTNTSPATPETCTNNTGITAEAFTGTTLANTTMAEEDHEGHGDNATETASATDAGTSATSASSAGAGAIATAAGWGVVGAGVMGAVALL</sequence>
<comment type="caution">
    <text evidence="11">The sequence shown here is derived from an EMBL/GenBank/DDBJ whole genome shotgun (WGS) entry which is preliminary data.</text>
</comment>
<feature type="coiled-coil region" evidence="8">
    <location>
        <begin position="64"/>
        <end position="91"/>
    </location>
</feature>
<dbReference type="GO" id="GO:0005886">
    <property type="term" value="C:plasma membrane"/>
    <property type="evidence" value="ECO:0007669"/>
    <property type="project" value="UniProtKB-SubCell"/>
</dbReference>
<dbReference type="EMBL" id="LFJN01000043">
    <property type="protein sequence ID" value="KPI35162.1"/>
    <property type="molecule type" value="Genomic_DNA"/>
</dbReference>
<dbReference type="AlphaFoldDB" id="A0A0N1H3T6"/>
<dbReference type="OrthoDB" id="5333578at2759"/>
<evidence type="ECO:0000259" key="10">
    <source>
        <dbReference type="Pfam" id="PF20238"/>
    </source>
</evidence>
<dbReference type="CDD" id="cd21176">
    <property type="entry name" value="LPMO_auxiliary-like"/>
    <property type="match status" value="1"/>
</dbReference>
<comment type="subcellular location">
    <subcellularLocation>
        <location evidence="1">Cell membrane</location>
        <topology evidence="1">Lipid-anchor</topology>
        <topology evidence="1">GPI-anchor</topology>
    </subcellularLocation>
</comment>
<dbReference type="InterPro" id="IPR046936">
    <property type="entry name" value="BIM1-like"/>
</dbReference>
<evidence type="ECO:0000256" key="9">
    <source>
        <dbReference type="SAM" id="MobiDB-lite"/>
    </source>
</evidence>
<feature type="domain" description="Copper acquisition factor BIM1-like" evidence="10">
    <location>
        <begin position="152"/>
        <end position="218"/>
    </location>
</feature>
<evidence type="ECO:0000313" key="11">
    <source>
        <dbReference type="EMBL" id="KPI35162.1"/>
    </source>
</evidence>
<name>A0A0N1H3T6_9EURO</name>
<dbReference type="GeneID" id="28730802"/>
<dbReference type="PANTHER" id="PTHR34992:SF1">
    <property type="entry name" value="COPPER ACQUISITION FACTOR BIM1-LIKE DOMAIN-CONTAINING PROTEIN"/>
    <property type="match status" value="1"/>
</dbReference>
<feature type="region of interest" description="Disordered" evidence="9">
    <location>
        <begin position="285"/>
        <end position="311"/>
    </location>
</feature>
<dbReference type="STRING" id="1664694.A0A0N1H3T6"/>
<reference evidence="11 12" key="1">
    <citation type="submission" date="2015-06" db="EMBL/GenBank/DDBJ databases">
        <title>Draft genome of the ant-associated black yeast Phialophora attae CBS 131958.</title>
        <authorList>
            <person name="Moreno L.F."/>
            <person name="Stielow B.J."/>
            <person name="de Hoog S."/>
            <person name="Vicente V.A."/>
            <person name="Weiss V.A."/>
            <person name="de Vries M."/>
            <person name="Cruz L.M."/>
            <person name="Souza E.M."/>
        </authorList>
    </citation>
    <scope>NUCLEOTIDE SEQUENCE [LARGE SCALE GENOMIC DNA]</scope>
    <source>
        <strain evidence="11 12">CBS 131958</strain>
    </source>
</reference>
<keyword evidence="12" id="KW-1185">Reference proteome</keyword>
<dbReference type="GO" id="GO:0098552">
    <property type="term" value="C:side of membrane"/>
    <property type="evidence" value="ECO:0007669"/>
    <property type="project" value="UniProtKB-KW"/>
</dbReference>
<keyword evidence="2" id="KW-1003">Cell membrane</keyword>
<evidence type="ECO:0000256" key="4">
    <source>
        <dbReference type="ARBA" id="ARBA00022729"/>
    </source>
</evidence>
<feature type="compositionally biased region" description="Low complexity" evidence="9">
    <location>
        <begin position="296"/>
        <end position="311"/>
    </location>
</feature>
<evidence type="ECO:0000256" key="5">
    <source>
        <dbReference type="ARBA" id="ARBA00023136"/>
    </source>
</evidence>
<evidence type="ECO:0000256" key="8">
    <source>
        <dbReference type="SAM" id="Coils"/>
    </source>
</evidence>
<keyword evidence="7" id="KW-0449">Lipoprotein</keyword>
<keyword evidence="5" id="KW-0472">Membrane</keyword>
<dbReference type="Pfam" id="PF20238">
    <property type="entry name" value="BIM1-like_dom"/>
    <property type="match status" value="2"/>
</dbReference>
<organism evidence="11 12">
    <name type="scientific">Cyphellophora attinorum</name>
    <dbReference type="NCBI Taxonomy" id="1664694"/>
    <lineage>
        <taxon>Eukaryota</taxon>
        <taxon>Fungi</taxon>
        <taxon>Dikarya</taxon>
        <taxon>Ascomycota</taxon>
        <taxon>Pezizomycotina</taxon>
        <taxon>Eurotiomycetes</taxon>
        <taxon>Chaetothyriomycetidae</taxon>
        <taxon>Chaetothyriales</taxon>
        <taxon>Cyphellophoraceae</taxon>
        <taxon>Cyphellophora</taxon>
    </lineage>
</organism>
<dbReference type="InterPro" id="IPR046530">
    <property type="entry name" value="BIM1-like_dom"/>
</dbReference>
<evidence type="ECO:0000313" key="12">
    <source>
        <dbReference type="Proteomes" id="UP000038010"/>
    </source>
</evidence>